<dbReference type="AlphaFoldDB" id="A0A8H7WER9"/>
<gene>
    <name evidence="2" type="ORF">IFR04_003318</name>
</gene>
<dbReference type="EMBL" id="JAFJYH010000033">
    <property type="protein sequence ID" value="KAG4423495.1"/>
    <property type="molecule type" value="Genomic_DNA"/>
</dbReference>
<sequence length="277" mass="31037">MAQNTTNIPISPAKTIISISSSSTMPENGEGDLPADIGPGLAPLHGKSSLTLVAPSPLMKDLLQNLSSDLSKIIRTKDETIEALIIECQVARRNALKAENLHLQEKAKILERAGHDNANSTARILELHLHVKNLEKEKENLESTSQAESFQLKKDIIDLRGCKSEAESIVEGFHKELREAKVDFEKKLAAKESLLGQANLKAGEDEMISEAKDKKVRELSKEVTELNRENNELLGELQDLKTRMGGYKRTWEEFRENMDESLWFDEHRGKKVLAPKH</sequence>
<protein>
    <submittedName>
        <fullName evidence="2">Uncharacterized protein</fullName>
    </submittedName>
</protein>
<dbReference type="Proteomes" id="UP000664132">
    <property type="component" value="Unassembled WGS sequence"/>
</dbReference>
<keyword evidence="1" id="KW-0175">Coiled coil</keyword>
<dbReference type="OrthoDB" id="3553203at2759"/>
<feature type="coiled-coil region" evidence="1">
    <location>
        <begin position="93"/>
        <end position="243"/>
    </location>
</feature>
<organism evidence="2 3">
    <name type="scientific">Cadophora malorum</name>
    <dbReference type="NCBI Taxonomy" id="108018"/>
    <lineage>
        <taxon>Eukaryota</taxon>
        <taxon>Fungi</taxon>
        <taxon>Dikarya</taxon>
        <taxon>Ascomycota</taxon>
        <taxon>Pezizomycotina</taxon>
        <taxon>Leotiomycetes</taxon>
        <taxon>Helotiales</taxon>
        <taxon>Ploettnerulaceae</taxon>
        <taxon>Cadophora</taxon>
    </lineage>
</organism>
<comment type="caution">
    <text evidence="2">The sequence shown here is derived from an EMBL/GenBank/DDBJ whole genome shotgun (WGS) entry which is preliminary data.</text>
</comment>
<keyword evidence="3" id="KW-1185">Reference proteome</keyword>
<name>A0A8H7WER9_9HELO</name>
<accession>A0A8H7WER9</accession>
<evidence type="ECO:0000313" key="3">
    <source>
        <dbReference type="Proteomes" id="UP000664132"/>
    </source>
</evidence>
<evidence type="ECO:0000256" key="1">
    <source>
        <dbReference type="SAM" id="Coils"/>
    </source>
</evidence>
<reference evidence="2" key="1">
    <citation type="submission" date="2021-02" db="EMBL/GenBank/DDBJ databases">
        <title>Genome sequence Cadophora malorum strain M34.</title>
        <authorList>
            <person name="Stefanovic E."/>
            <person name="Vu D."/>
            <person name="Scully C."/>
            <person name="Dijksterhuis J."/>
            <person name="Roader J."/>
            <person name="Houbraken J."/>
        </authorList>
    </citation>
    <scope>NUCLEOTIDE SEQUENCE</scope>
    <source>
        <strain evidence="2">M34</strain>
    </source>
</reference>
<proteinExistence type="predicted"/>
<evidence type="ECO:0000313" key="2">
    <source>
        <dbReference type="EMBL" id="KAG4423495.1"/>
    </source>
</evidence>